<feature type="region of interest" description="Disordered" evidence="4">
    <location>
        <begin position="236"/>
        <end position="273"/>
    </location>
</feature>
<dbReference type="PROSITE" id="PS51078">
    <property type="entry name" value="ICLR_ED"/>
    <property type="match status" value="1"/>
</dbReference>
<dbReference type="InterPro" id="IPR036390">
    <property type="entry name" value="WH_DNA-bd_sf"/>
</dbReference>
<keyword evidence="3" id="KW-0804">Transcription</keyword>
<organism evidence="7 8">
    <name type="scientific">Streptomyces virginiae</name>
    <name type="common">Streptomyces cinnamonensis</name>
    <dbReference type="NCBI Taxonomy" id="1961"/>
    <lineage>
        <taxon>Bacteria</taxon>
        <taxon>Bacillati</taxon>
        <taxon>Actinomycetota</taxon>
        <taxon>Actinomycetes</taxon>
        <taxon>Kitasatosporales</taxon>
        <taxon>Streptomycetaceae</taxon>
        <taxon>Streptomyces</taxon>
    </lineage>
</organism>
<name>A0ABQ3NI00_STRVG</name>
<dbReference type="SUPFAM" id="SSF55781">
    <property type="entry name" value="GAF domain-like"/>
    <property type="match status" value="1"/>
</dbReference>
<keyword evidence="1" id="KW-0805">Transcription regulation</keyword>
<dbReference type="PANTHER" id="PTHR30136">
    <property type="entry name" value="HELIX-TURN-HELIX TRANSCRIPTIONAL REGULATOR, ICLR FAMILY"/>
    <property type="match status" value="1"/>
</dbReference>
<protein>
    <submittedName>
        <fullName evidence="7">IclR family transcriptional regulator</fullName>
    </submittedName>
</protein>
<evidence type="ECO:0000259" key="6">
    <source>
        <dbReference type="PROSITE" id="PS51078"/>
    </source>
</evidence>
<gene>
    <name evidence="7" type="ORF">Scinn_18760</name>
</gene>
<dbReference type="RefSeq" id="WP_191869844.1">
    <property type="nucleotide sequence ID" value="NZ_BMRU01000038.1"/>
</dbReference>
<dbReference type="PANTHER" id="PTHR30136:SF24">
    <property type="entry name" value="HTH-TYPE TRANSCRIPTIONAL REPRESSOR ALLR"/>
    <property type="match status" value="1"/>
</dbReference>
<evidence type="ECO:0000256" key="4">
    <source>
        <dbReference type="SAM" id="MobiDB-lite"/>
    </source>
</evidence>
<sequence>MARSGTEGRGVLEGAFALMEVLAHGDEVGLTRLAADAELPKATAHRLLGQLVALGAVQSCSGRYRLGPRTFRLGQAWHPARALRAASARPLRELASASGRLTVSLSVAEAGHAIVVGGTRSEVDDVFALHPGVVLPPGSAAELILTASAPGAGAPAGWSRAAWSREAARAREQGMAFQYGQCVSALSCVAAPVFSDAGHVVAAVAATALDGKRIAALGEAVVRTAAMVSANLSRLPAPTARPRREWEPARGPVAQDSPADGGAHAVLAPARRH</sequence>
<evidence type="ECO:0000313" key="7">
    <source>
        <dbReference type="EMBL" id="GHI12413.1"/>
    </source>
</evidence>
<dbReference type="InterPro" id="IPR036388">
    <property type="entry name" value="WH-like_DNA-bd_sf"/>
</dbReference>
<dbReference type="Pfam" id="PF01614">
    <property type="entry name" value="IclR_C"/>
    <property type="match status" value="1"/>
</dbReference>
<dbReference type="InterPro" id="IPR005471">
    <property type="entry name" value="Tscrpt_reg_IclR_N"/>
</dbReference>
<dbReference type="PROSITE" id="PS51077">
    <property type="entry name" value="HTH_ICLR"/>
    <property type="match status" value="1"/>
</dbReference>
<comment type="caution">
    <text evidence="7">The sequence shown here is derived from an EMBL/GenBank/DDBJ whole genome shotgun (WGS) entry which is preliminary data.</text>
</comment>
<dbReference type="GeneID" id="86958032"/>
<dbReference type="InterPro" id="IPR014757">
    <property type="entry name" value="Tscrpt_reg_IclR_C"/>
</dbReference>
<dbReference type="Proteomes" id="UP000660554">
    <property type="component" value="Unassembled WGS sequence"/>
</dbReference>
<evidence type="ECO:0000256" key="1">
    <source>
        <dbReference type="ARBA" id="ARBA00023015"/>
    </source>
</evidence>
<dbReference type="InterPro" id="IPR050707">
    <property type="entry name" value="HTH_MetabolicPath_Reg"/>
</dbReference>
<evidence type="ECO:0000259" key="5">
    <source>
        <dbReference type="PROSITE" id="PS51077"/>
    </source>
</evidence>
<dbReference type="Gene3D" id="1.10.10.10">
    <property type="entry name" value="Winged helix-like DNA-binding domain superfamily/Winged helix DNA-binding domain"/>
    <property type="match status" value="1"/>
</dbReference>
<dbReference type="Pfam" id="PF09339">
    <property type="entry name" value="HTH_IclR"/>
    <property type="match status" value="1"/>
</dbReference>
<evidence type="ECO:0000256" key="3">
    <source>
        <dbReference type="ARBA" id="ARBA00023163"/>
    </source>
</evidence>
<keyword evidence="2" id="KW-0238">DNA-binding</keyword>
<accession>A0ABQ3NI00</accession>
<keyword evidence="8" id="KW-1185">Reference proteome</keyword>
<dbReference type="EMBL" id="BNDV01000007">
    <property type="protein sequence ID" value="GHI12413.1"/>
    <property type="molecule type" value="Genomic_DNA"/>
</dbReference>
<dbReference type="InterPro" id="IPR029016">
    <property type="entry name" value="GAF-like_dom_sf"/>
</dbReference>
<dbReference type="Gene3D" id="3.30.450.40">
    <property type="match status" value="1"/>
</dbReference>
<dbReference type="SUPFAM" id="SSF46785">
    <property type="entry name" value="Winged helix' DNA-binding domain"/>
    <property type="match status" value="1"/>
</dbReference>
<evidence type="ECO:0000256" key="2">
    <source>
        <dbReference type="ARBA" id="ARBA00023125"/>
    </source>
</evidence>
<feature type="domain" description="IclR-ED" evidence="6">
    <location>
        <begin position="69"/>
        <end position="234"/>
    </location>
</feature>
<dbReference type="SMART" id="SM00346">
    <property type="entry name" value="HTH_ICLR"/>
    <property type="match status" value="1"/>
</dbReference>
<reference evidence="8" key="1">
    <citation type="submission" date="2020-09" db="EMBL/GenBank/DDBJ databases">
        <title>Whole genome shotgun sequence of Streptomyces cinnamonensis NBRC 15873.</title>
        <authorList>
            <person name="Komaki H."/>
            <person name="Tamura T."/>
        </authorList>
    </citation>
    <scope>NUCLEOTIDE SEQUENCE [LARGE SCALE GENOMIC DNA]</scope>
    <source>
        <strain evidence="8">NBRC 15873</strain>
    </source>
</reference>
<proteinExistence type="predicted"/>
<feature type="domain" description="HTH iclR-type" evidence="5">
    <location>
        <begin position="9"/>
        <end position="68"/>
    </location>
</feature>
<evidence type="ECO:0000313" key="8">
    <source>
        <dbReference type="Proteomes" id="UP000660554"/>
    </source>
</evidence>